<comment type="caution">
    <text evidence="1">The sequence shown here is derived from an EMBL/GenBank/DDBJ whole genome shotgun (WGS) entry which is preliminary data.</text>
</comment>
<protein>
    <submittedName>
        <fullName evidence="1">Uncharacterized protein</fullName>
    </submittedName>
</protein>
<evidence type="ECO:0000313" key="2">
    <source>
        <dbReference type="Proteomes" id="UP000809137"/>
    </source>
</evidence>
<gene>
    <name evidence="1" type="ORF">JJB79_18075</name>
</gene>
<reference evidence="1 2" key="1">
    <citation type="submission" date="2021-01" db="EMBL/GenBank/DDBJ databases">
        <title>Complete genome sequence of Pantoea eucrina OB49, a heavy metal tolerant bacterium with PGPR potential isolated from wheat in Algeria.</title>
        <authorList>
            <person name="Lekired A."/>
            <person name="Ouzari I.H."/>
        </authorList>
    </citation>
    <scope>NUCLEOTIDE SEQUENCE [LARGE SCALE GENOMIC DNA]</scope>
    <source>
        <strain evidence="1 2">OB49</strain>
    </source>
</reference>
<dbReference type="EMBL" id="JAFCXS010000020">
    <property type="protein sequence ID" value="MBM0749297.1"/>
    <property type="molecule type" value="Genomic_DNA"/>
</dbReference>
<dbReference type="RefSeq" id="WP_071668292.1">
    <property type="nucleotide sequence ID" value="NZ_CP189649.1"/>
</dbReference>
<accession>A0ABS1ZAK4</accession>
<organism evidence="1 2">
    <name type="scientific">Pantoea eucrina</name>
    <dbReference type="NCBI Taxonomy" id="472693"/>
    <lineage>
        <taxon>Bacteria</taxon>
        <taxon>Pseudomonadati</taxon>
        <taxon>Pseudomonadota</taxon>
        <taxon>Gammaproteobacteria</taxon>
        <taxon>Enterobacterales</taxon>
        <taxon>Erwiniaceae</taxon>
        <taxon>Pantoea</taxon>
    </lineage>
</organism>
<name>A0ABS1ZAK4_9GAMM</name>
<keyword evidence="2" id="KW-1185">Reference proteome</keyword>
<dbReference type="Proteomes" id="UP000809137">
    <property type="component" value="Unassembled WGS sequence"/>
</dbReference>
<evidence type="ECO:0000313" key="1">
    <source>
        <dbReference type="EMBL" id="MBM0749297.1"/>
    </source>
</evidence>
<sequence>MFAASVPCTKEVMPLYHEIIDTVNLNGVRCHIIYNSVAPSVSVIVAEVSEMQHRVLAVLELERVNGINTLLRIKSFSTASEQKLAGTIVIEPCGLAAALYKALTIKKHITLTGL</sequence>
<proteinExistence type="predicted"/>